<name>A0A5Q2FE18_9ACTN</name>
<organism evidence="2 3">
    <name type="scientific">Raineyella fluvialis</name>
    <dbReference type="NCBI Taxonomy" id="2662261"/>
    <lineage>
        <taxon>Bacteria</taxon>
        <taxon>Bacillati</taxon>
        <taxon>Actinomycetota</taxon>
        <taxon>Actinomycetes</taxon>
        <taxon>Propionibacteriales</taxon>
        <taxon>Propionibacteriaceae</taxon>
        <taxon>Raineyella</taxon>
    </lineage>
</organism>
<dbReference type="KEGG" id="rain:Rai3103_08430"/>
<reference evidence="2 3" key="1">
    <citation type="submission" date="2019-10" db="EMBL/GenBank/DDBJ databases">
        <title>Genomic analysis of Raineyella sp. CBA3103.</title>
        <authorList>
            <person name="Roh S.W."/>
        </authorList>
    </citation>
    <scope>NUCLEOTIDE SEQUENCE [LARGE SCALE GENOMIC DNA]</scope>
    <source>
        <strain evidence="2 3">CBA3103</strain>
    </source>
</reference>
<dbReference type="EMBL" id="CP045725">
    <property type="protein sequence ID" value="QGF23694.1"/>
    <property type="molecule type" value="Genomic_DNA"/>
</dbReference>
<evidence type="ECO:0000313" key="2">
    <source>
        <dbReference type="EMBL" id="QGF23694.1"/>
    </source>
</evidence>
<feature type="region of interest" description="Disordered" evidence="1">
    <location>
        <begin position="1"/>
        <end position="20"/>
    </location>
</feature>
<proteinExistence type="predicted"/>
<keyword evidence="3" id="KW-1185">Reference proteome</keyword>
<evidence type="ECO:0000313" key="3">
    <source>
        <dbReference type="Proteomes" id="UP000386847"/>
    </source>
</evidence>
<protein>
    <submittedName>
        <fullName evidence="2">Uncharacterized protein</fullName>
    </submittedName>
</protein>
<dbReference type="AlphaFoldDB" id="A0A5Q2FE18"/>
<evidence type="ECO:0000256" key="1">
    <source>
        <dbReference type="SAM" id="MobiDB-lite"/>
    </source>
</evidence>
<dbReference type="Proteomes" id="UP000386847">
    <property type="component" value="Chromosome"/>
</dbReference>
<accession>A0A5Q2FE18</accession>
<gene>
    <name evidence="2" type="ORF">Rai3103_08430</name>
</gene>
<sequence>MTRGWAEVTQEWPHGSVRDPDDALALNSRPLYEGVDPDLWCREISDTTGVAWRAVQVDAEPPTPGSDPAAASRPILTVTGIRLGRVCLVSPRSTGPVTLECRTSGQRLLAVVPLAPVTVEVFPLRR</sequence>
<dbReference type="RefSeq" id="WP_153572224.1">
    <property type="nucleotide sequence ID" value="NZ_CP045725.1"/>
</dbReference>